<evidence type="ECO:0000313" key="2">
    <source>
        <dbReference type="Proteomes" id="UP000295600"/>
    </source>
</evidence>
<sequence length="129" mass="15358">MDKIKFFALFLLILCLFLLFPLMCDTENKNLGSGFVYNAEHKHILGKIDIPPTIISYNYDEHFIVAKQRPQKYNEAIYDKTEYVYPLGCDTIYYWLIIKHEQKVFGAMDYESFQKLKKKYKVPDKLVLE</sequence>
<gene>
    <name evidence="1" type="ORF">EV202_101154</name>
</gene>
<dbReference type="AlphaFoldDB" id="A0A4R2LXX1"/>
<proteinExistence type="predicted"/>
<evidence type="ECO:0008006" key="3">
    <source>
        <dbReference type="Google" id="ProtNLM"/>
    </source>
</evidence>
<dbReference type="RefSeq" id="WP_131924634.1">
    <property type="nucleotide sequence ID" value="NZ_SLXB01000001.1"/>
</dbReference>
<name>A0A4R2LXX1_9BACE</name>
<evidence type="ECO:0000313" key="1">
    <source>
        <dbReference type="EMBL" id="TCO96383.1"/>
    </source>
</evidence>
<dbReference type="Proteomes" id="UP000295600">
    <property type="component" value="Unassembled WGS sequence"/>
</dbReference>
<organism evidence="1 2">
    <name type="scientific">Prevotella heparinolytica</name>
    <dbReference type="NCBI Taxonomy" id="28113"/>
    <lineage>
        <taxon>Bacteria</taxon>
        <taxon>Pseudomonadati</taxon>
        <taxon>Bacteroidota</taxon>
        <taxon>Bacteroidia</taxon>
        <taxon>Bacteroidales</taxon>
        <taxon>Bacteroidaceae</taxon>
        <taxon>Bacteroides</taxon>
    </lineage>
</organism>
<protein>
    <recommendedName>
        <fullName evidence="3">DUF3997 domain-containing protein</fullName>
    </recommendedName>
</protein>
<dbReference type="EMBL" id="SLXB01000001">
    <property type="protein sequence ID" value="TCO96383.1"/>
    <property type="molecule type" value="Genomic_DNA"/>
</dbReference>
<accession>A0A4R2LXX1</accession>
<comment type="caution">
    <text evidence="1">The sequence shown here is derived from an EMBL/GenBank/DDBJ whole genome shotgun (WGS) entry which is preliminary data.</text>
</comment>
<reference evidence="1 2" key="1">
    <citation type="submission" date="2019-03" db="EMBL/GenBank/DDBJ databases">
        <title>Genomic Encyclopedia of Type Strains, Phase IV (KMG-IV): sequencing the most valuable type-strain genomes for metagenomic binning, comparative biology and taxonomic classification.</title>
        <authorList>
            <person name="Goeker M."/>
        </authorList>
    </citation>
    <scope>NUCLEOTIDE SEQUENCE [LARGE SCALE GENOMIC DNA]</scope>
    <source>
        <strain evidence="1 2">DSM 23917</strain>
    </source>
</reference>